<evidence type="ECO:0000313" key="3">
    <source>
        <dbReference type="Proteomes" id="UP000217790"/>
    </source>
</evidence>
<protein>
    <submittedName>
        <fullName evidence="2">FMN-linked oxidoreductase</fullName>
    </submittedName>
</protein>
<dbReference type="FunCoup" id="A0A2H3DAD5">
    <property type="interactions" value="269"/>
</dbReference>
<gene>
    <name evidence="2" type="ORF">ARMGADRAFT_181937</name>
</gene>
<dbReference type="OMA" id="GKGPVGY"/>
<dbReference type="InterPro" id="IPR001155">
    <property type="entry name" value="OxRdtase_FMN_N"/>
</dbReference>
<dbReference type="InParanoid" id="A0A2H3DAD5"/>
<dbReference type="AlphaFoldDB" id="A0A2H3DAD5"/>
<dbReference type="Pfam" id="PF00724">
    <property type="entry name" value="Oxidored_FMN"/>
    <property type="match status" value="1"/>
</dbReference>
<reference evidence="3" key="1">
    <citation type="journal article" date="2017" name="Nat. Ecol. Evol.">
        <title>Genome expansion and lineage-specific genetic innovations in the forest pathogenic fungi Armillaria.</title>
        <authorList>
            <person name="Sipos G."/>
            <person name="Prasanna A.N."/>
            <person name="Walter M.C."/>
            <person name="O'Connor E."/>
            <person name="Balint B."/>
            <person name="Krizsan K."/>
            <person name="Kiss B."/>
            <person name="Hess J."/>
            <person name="Varga T."/>
            <person name="Slot J."/>
            <person name="Riley R."/>
            <person name="Boka B."/>
            <person name="Rigling D."/>
            <person name="Barry K."/>
            <person name="Lee J."/>
            <person name="Mihaltcheva S."/>
            <person name="LaButti K."/>
            <person name="Lipzen A."/>
            <person name="Waldron R."/>
            <person name="Moloney N.M."/>
            <person name="Sperisen C."/>
            <person name="Kredics L."/>
            <person name="Vagvoelgyi C."/>
            <person name="Patrignani A."/>
            <person name="Fitzpatrick D."/>
            <person name="Nagy I."/>
            <person name="Doyle S."/>
            <person name="Anderson J.B."/>
            <person name="Grigoriev I.V."/>
            <person name="Gueldener U."/>
            <person name="Muensterkoetter M."/>
            <person name="Nagy L.G."/>
        </authorList>
    </citation>
    <scope>NUCLEOTIDE SEQUENCE [LARGE SCALE GENOMIC DNA]</scope>
    <source>
        <strain evidence="3">Ar21-2</strain>
    </source>
</reference>
<accession>A0A2H3DAD5</accession>
<dbReference type="SUPFAM" id="SSF51395">
    <property type="entry name" value="FMN-linked oxidoreductases"/>
    <property type="match status" value="1"/>
</dbReference>
<proteinExistence type="predicted"/>
<dbReference type="PANTHER" id="PTHR22893">
    <property type="entry name" value="NADH OXIDOREDUCTASE-RELATED"/>
    <property type="match status" value="1"/>
</dbReference>
<dbReference type="FunFam" id="3.20.20.70:FF:000138">
    <property type="entry name" value="NADPH dehydrogenase 1"/>
    <property type="match status" value="1"/>
</dbReference>
<dbReference type="GO" id="GO:0010181">
    <property type="term" value="F:FMN binding"/>
    <property type="evidence" value="ECO:0007669"/>
    <property type="project" value="InterPro"/>
</dbReference>
<sequence length="390" mass="43694">MVPKLFDPTNVGLLSLQHRVVLAPMTRLRASKTHIPIVGIVKEYYEQRAHAPGTLLITEATLIAEKAGGFDHVPGIWNQDQIDSWKEITDSVHAKGSYIFCQLWALGRAANPKVLVSKGLPYVSASDIKLSTATVFPRPLTVVDIQEYVQLYAQAARNAIIAGFDGVEVHGANGYLLDQFTRDVSNNRTDTYGGSLENRVRFPLEIVDAVVEVVGPERVGYRISPWNTVLDMKMDDPKPTFTYLASQLKARHPRLAYLHVVEPRVVGMYDRKDADIGIEEENDSIRSVWAPKPFISAGGYNRLSAIDAAERKGHLIAFGRHFIANPDLVYRLENDIPLNAYDRKTFYLPEAPAGYTDYSFAEESADKSLSLLWMTRCKDHISAMMKRFTP</sequence>
<organism evidence="2 3">
    <name type="scientific">Armillaria gallica</name>
    <name type="common">Bulbous honey fungus</name>
    <name type="synonym">Armillaria bulbosa</name>
    <dbReference type="NCBI Taxonomy" id="47427"/>
    <lineage>
        <taxon>Eukaryota</taxon>
        <taxon>Fungi</taxon>
        <taxon>Dikarya</taxon>
        <taxon>Basidiomycota</taxon>
        <taxon>Agaricomycotina</taxon>
        <taxon>Agaricomycetes</taxon>
        <taxon>Agaricomycetidae</taxon>
        <taxon>Agaricales</taxon>
        <taxon>Marasmiineae</taxon>
        <taxon>Physalacriaceae</taxon>
        <taxon>Armillaria</taxon>
    </lineage>
</organism>
<dbReference type="CDD" id="cd02933">
    <property type="entry name" value="OYE_like_FMN"/>
    <property type="match status" value="1"/>
</dbReference>
<name>A0A2H3DAD5_ARMGA</name>
<dbReference type="InterPro" id="IPR013785">
    <property type="entry name" value="Aldolase_TIM"/>
</dbReference>
<dbReference type="EMBL" id="KZ293659">
    <property type="protein sequence ID" value="PBK92215.1"/>
    <property type="molecule type" value="Genomic_DNA"/>
</dbReference>
<dbReference type="Gene3D" id="3.20.20.70">
    <property type="entry name" value="Aldolase class I"/>
    <property type="match status" value="1"/>
</dbReference>
<dbReference type="InterPro" id="IPR045247">
    <property type="entry name" value="Oye-like"/>
</dbReference>
<evidence type="ECO:0000313" key="2">
    <source>
        <dbReference type="EMBL" id="PBK92215.1"/>
    </source>
</evidence>
<evidence type="ECO:0000259" key="1">
    <source>
        <dbReference type="Pfam" id="PF00724"/>
    </source>
</evidence>
<dbReference type="STRING" id="47427.A0A2H3DAD5"/>
<dbReference type="OrthoDB" id="276546at2759"/>
<dbReference type="GO" id="GO:0016491">
    <property type="term" value="F:oxidoreductase activity"/>
    <property type="evidence" value="ECO:0007669"/>
    <property type="project" value="InterPro"/>
</dbReference>
<keyword evidence="3" id="KW-1185">Reference proteome</keyword>
<dbReference type="PANTHER" id="PTHR22893:SF91">
    <property type="entry name" value="NADPH DEHYDROGENASE 2-RELATED"/>
    <property type="match status" value="1"/>
</dbReference>
<feature type="domain" description="NADH:flavin oxidoreductase/NADH oxidase N-terminal" evidence="1">
    <location>
        <begin position="4"/>
        <end position="339"/>
    </location>
</feature>
<dbReference type="Proteomes" id="UP000217790">
    <property type="component" value="Unassembled WGS sequence"/>
</dbReference>